<protein>
    <submittedName>
        <fullName evidence="1">Uncharacterized protein</fullName>
    </submittedName>
</protein>
<sequence length="87" mass="9545">MRVKVGNIVQLTGCNGVWMVTLVAEHHIKVQPEDIQADAIWVKARELVQVFTQRQIDEAVAFVADNGDTDGLQSAIAKFHTHGAHGI</sequence>
<accession>A0A6M3LFS1</accession>
<name>A0A6M3LFS1_9ZZZZ</name>
<organism evidence="1">
    <name type="scientific">viral metagenome</name>
    <dbReference type="NCBI Taxonomy" id="1070528"/>
    <lineage>
        <taxon>unclassified sequences</taxon>
        <taxon>metagenomes</taxon>
        <taxon>organismal metagenomes</taxon>
    </lineage>
</organism>
<proteinExistence type="predicted"/>
<evidence type="ECO:0000313" key="1">
    <source>
        <dbReference type="EMBL" id="QJA91991.1"/>
    </source>
</evidence>
<dbReference type="EMBL" id="MT143029">
    <property type="protein sequence ID" value="QJA91991.1"/>
    <property type="molecule type" value="Genomic_DNA"/>
</dbReference>
<reference evidence="1" key="1">
    <citation type="submission" date="2020-03" db="EMBL/GenBank/DDBJ databases">
        <title>The deep terrestrial virosphere.</title>
        <authorList>
            <person name="Holmfeldt K."/>
            <person name="Nilsson E."/>
            <person name="Simone D."/>
            <person name="Lopez-Fernandez M."/>
            <person name="Wu X."/>
            <person name="de Brujin I."/>
            <person name="Lundin D."/>
            <person name="Andersson A."/>
            <person name="Bertilsson S."/>
            <person name="Dopson M."/>
        </authorList>
    </citation>
    <scope>NUCLEOTIDE SEQUENCE</scope>
    <source>
        <strain evidence="1">MM415B03215</strain>
    </source>
</reference>
<gene>
    <name evidence="1" type="ORF">MM415B03215_0004</name>
</gene>
<dbReference type="AlphaFoldDB" id="A0A6M3LFS1"/>